<sequence length="108" mass="12269">MTLGGEQTPPRNRSHRLDEEDEVAEKYTDGEGRTMNEEDLQTGRLIFVCVRVSQSPVLVRGLSHSSFMKLNSASTINLTIARHHRSLYTSKQTSSQYFENRSICHSLV</sequence>
<keyword evidence="3" id="KW-1185">Reference proteome</keyword>
<proteinExistence type="predicted"/>
<name>A0A8J2QW57_9NEOP</name>
<reference evidence="2" key="1">
    <citation type="submission" date="2021-09" db="EMBL/GenBank/DDBJ databases">
        <authorList>
            <person name="Martin H S."/>
        </authorList>
    </citation>
    <scope>NUCLEOTIDE SEQUENCE</scope>
</reference>
<evidence type="ECO:0000313" key="3">
    <source>
        <dbReference type="Proteomes" id="UP000789524"/>
    </source>
</evidence>
<gene>
    <name evidence="2" type="ORF">DCHRY22_LOCUS7098</name>
</gene>
<dbReference type="Proteomes" id="UP000789524">
    <property type="component" value="Unassembled WGS sequence"/>
</dbReference>
<feature type="region of interest" description="Disordered" evidence="1">
    <location>
        <begin position="1"/>
        <end position="36"/>
    </location>
</feature>
<organism evidence="2 3">
    <name type="scientific">Danaus chrysippus</name>
    <name type="common">African queen</name>
    <dbReference type="NCBI Taxonomy" id="151541"/>
    <lineage>
        <taxon>Eukaryota</taxon>
        <taxon>Metazoa</taxon>
        <taxon>Ecdysozoa</taxon>
        <taxon>Arthropoda</taxon>
        <taxon>Hexapoda</taxon>
        <taxon>Insecta</taxon>
        <taxon>Pterygota</taxon>
        <taxon>Neoptera</taxon>
        <taxon>Endopterygota</taxon>
        <taxon>Lepidoptera</taxon>
        <taxon>Glossata</taxon>
        <taxon>Ditrysia</taxon>
        <taxon>Papilionoidea</taxon>
        <taxon>Nymphalidae</taxon>
        <taxon>Danainae</taxon>
        <taxon>Danaini</taxon>
        <taxon>Danaina</taxon>
        <taxon>Danaus</taxon>
        <taxon>Anosia</taxon>
    </lineage>
</organism>
<dbReference type="AlphaFoldDB" id="A0A8J2QW57"/>
<dbReference type="EMBL" id="CAKASE010000057">
    <property type="protein sequence ID" value="CAG9566461.1"/>
    <property type="molecule type" value="Genomic_DNA"/>
</dbReference>
<protein>
    <submittedName>
        <fullName evidence="2">(African queen) hypothetical protein</fullName>
    </submittedName>
</protein>
<evidence type="ECO:0000313" key="2">
    <source>
        <dbReference type="EMBL" id="CAG9566461.1"/>
    </source>
</evidence>
<accession>A0A8J2QW57</accession>
<comment type="caution">
    <text evidence="2">The sequence shown here is derived from an EMBL/GenBank/DDBJ whole genome shotgun (WGS) entry which is preliminary data.</text>
</comment>
<evidence type="ECO:0000256" key="1">
    <source>
        <dbReference type="SAM" id="MobiDB-lite"/>
    </source>
</evidence>
<feature type="compositionally biased region" description="Basic and acidic residues" evidence="1">
    <location>
        <begin position="24"/>
        <end position="36"/>
    </location>
</feature>